<evidence type="ECO:0000313" key="1">
    <source>
        <dbReference type="Proteomes" id="UP000887574"/>
    </source>
</evidence>
<reference evidence="2" key="1">
    <citation type="submission" date="2022-11" db="UniProtKB">
        <authorList>
            <consortium name="WormBaseParasite"/>
        </authorList>
    </citation>
    <scope>IDENTIFICATION</scope>
</reference>
<proteinExistence type="predicted"/>
<organism evidence="1 2">
    <name type="scientific">Ditylenchus dipsaci</name>
    <dbReference type="NCBI Taxonomy" id="166011"/>
    <lineage>
        <taxon>Eukaryota</taxon>
        <taxon>Metazoa</taxon>
        <taxon>Ecdysozoa</taxon>
        <taxon>Nematoda</taxon>
        <taxon>Chromadorea</taxon>
        <taxon>Rhabditida</taxon>
        <taxon>Tylenchina</taxon>
        <taxon>Tylenchomorpha</taxon>
        <taxon>Sphaerularioidea</taxon>
        <taxon>Anguinidae</taxon>
        <taxon>Anguininae</taxon>
        <taxon>Ditylenchus</taxon>
    </lineage>
</organism>
<dbReference type="Proteomes" id="UP000887574">
    <property type="component" value="Unplaced"/>
</dbReference>
<evidence type="ECO:0000313" key="2">
    <source>
        <dbReference type="WBParaSite" id="jg9677"/>
    </source>
</evidence>
<name>A0A915EVG8_9BILA</name>
<keyword evidence="1" id="KW-1185">Reference proteome</keyword>
<protein>
    <submittedName>
        <fullName evidence="2">Uncharacterized protein</fullName>
    </submittedName>
</protein>
<dbReference type="AlphaFoldDB" id="A0A915EVG8"/>
<accession>A0A915EVG8</accession>
<dbReference type="WBParaSite" id="jg9677">
    <property type="protein sequence ID" value="jg9677"/>
    <property type="gene ID" value="jg9677"/>
</dbReference>
<sequence length="170" mass="18973">MFDLPKIRFSSYLFMDSELPNCVSQRHLFCDKLVVLKNVKPCDVGRSSKLSCQLINEVAGRFHFNKSCVLRWQQTYSLLIIHGVTENKYSCIKDTEHVDGSLYTASFSLLVMHEVPSNQECSGIIAADLFAVGFNDEAAKDVAGGSVLYRRYLSASRTSLQSPSSKKCSS</sequence>